<proteinExistence type="predicted"/>
<sequence length="38" mass="4648">MEGHYYLEKYFDKRLLFFSITSANLKMFKVLSMFYALT</sequence>
<protein>
    <submittedName>
        <fullName evidence="2">Uncharacterized protein</fullName>
    </submittedName>
</protein>
<keyword evidence="1" id="KW-0812">Transmembrane</keyword>
<keyword evidence="1" id="KW-1133">Transmembrane helix</keyword>
<gene>
    <name evidence="2" type="ORF">NCTC11546_01759</name>
</gene>
<accession>A0A2X2TPZ3</accession>
<keyword evidence="1" id="KW-0472">Membrane</keyword>
<dbReference type="Proteomes" id="UP000249891">
    <property type="component" value="Unassembled WGS sequence"/>
</dbReference>
<evidence type="ECO:0000313" key="3">
    <source>
        <dbReference type="Proteomes" id="UP000249891"/>
    </source>
</evidence>
<name>A0A2X2TPZ3_CAPOC</name>
<dbReference type="EMBL" id="UARG01000017">
    <property type="protein sequence ID" value="SQA78520.1"/>
    <property type="molecule type" value="Genomic_DNA"/>
</dbReference>
<evidence type="ECO:0000313" key="2">
    <source>
        <dbReference type="EMBL" id="SQA78520.1"/>
    </source>
</evidence>
<reference evidence="2 3" key="1">
    <citation type="submission" date="2018-06" db="EMBL/GenBank/DDBJ databases">
        <authorList>
            <consortium name="Pathogen Informatics"/>
            <person name="Doyle S."/>
        </authorList>
    </citation>
    <scope>NUCLEOTIDE SEQUENCE [LARGE SCALE GENOMIC DNA]</scope>
    <source>
        <strain evidence="2 3">NCTC11546</strain>
    </source>
</reference>
<feature type="transmembrane region" description="Helical" evidence="1">
    <location>
        <begin position="15"/>
        <end position="37"/>
    </location>
</feature>
<evidence type="ECO:0000256" key="1">
    <source>
        <dbReference type="SAM" id="Phobius"/>
    </source>
</evidence>
<dbReference type="AlphaFoldDB" id="A0A2X2TPZ3"/>
<organism evidence="2 3">
    <name type="scientific">Capnocytophaga ochracea</name>
    <dbReference type="NCBI Taxonomy" id="1018"/>
    <lineage>
        <taxon>Bacteria</taxon>
        <taxon>Pseudomonadati</taxon>
        <taxon>Bacteroidota</taxon>
        <taxon>Flavobacteriia</taxon>
        <taxon>Flavobacteriales</taxon>
        <taxon>Flavobacteriaceae</taxon>
        <taxon>Capnocytophaga</taxon>
    </lineage>
</organism>